<evidence type="ECO:0000313" key="4">
    <source>
        <dbReference type="Proteomes" id="UP000002412"/>
    </source>
</evidence>
<name>A0A0U1QTL7_YERP3</name>
<feature type="compositionally biased region" description="Polar residues" evidence="1">
    <location>
        <begin position="805"/>
        <end position="820"/>
    </location>
</feature>
<keyword evidence="2" id="KW-0472">Membrane</keyword>
<feature type="compositionally biased region" description="Basic and acidic residues" evidence="1">
    <location>
        <begin position="718"/>
        <end position="727"/>
    </location>
</feature>
<sequence>MGMPFSPCEISDAAGQCSDVSVNHLKAVFGGVIDSLVLGTDANSVAASSNILAMMFSFFNSGLLIVASMLVSYVAIVGVTNTANDGEAMGKQWSTVWTTLRLVSGAAVLLPTASGYSIIQIIVLMITLWGVGFANGIYKAGVSIGILSPNAIVGGINKSGEYYGLRDFANNYISVAYCTHVANSIFKDDTTTPNVGQEQINNINGDISFVYRDSNAATNLGGGLPFCGSVTLTHYKAVSKTSASDQILETLHETLQSEKQQVAQQVMNSINAWVSTWPVTLNDEGWSQVDANKLNEIVVQAENQIATDASGQGEAGGNQLSRTMDMYVETIIKNGWAESAAWFQKVGAIRGAIAGVMSAQVGKVSSPSFVAMPVDARTTQLVSSVNTVAERIIKSAESKDAYSNKVAVPQDIANAIPKSVDSIDIGSLQKDMDDKMSSFTNGVMRTVIDTAIDAGGNSKSLACGTAGQMGGSVNRMKCIGDYLSVMSGSVQTSIYILETATTSVRILSGAASSVKIMGIGVDTDKVTTPLWDWVIAVPVAQLTSILRFLTPMAMYFSVLLPAMPNTIFMIVYAGWTLAVLQTVIAVCLWAMMHMTPERSFIGSQTQGYLLLLALFVRPALAVIGLFAAILVIDPMIDFTAQAFLDTQAAIGTSTGVIGSISQFFSFGWWMMLFSVVLLAIMYMCFSLPQILPDHVLKWINIGISDLGETSASSNMRGGFERIGRDDMLPPNSPLARIGSRGGLEKSGGGGTDSRLEKPIRRDEHIASSEVISPHGANSPDTGGGGKGGGSSHAGRGSSSSSSSGNPVDTRSTDSRGSASGISKDETFYQSETPDAGSGEY</sequence>
<feature type="compositionally biased region" description="Gly residues" evidence="1">
    <location>
        <begin position="739"/>
        <end position="751"/>
    </location>
</feature>
<dbReference type="AlphaFoldDB" id="A0A0U1QTL7"/>
<feature type="transmembrane region" description="Helical" evidence="2">
    <location>
        <begin position="609"/>
        <end position="632"/>
    </location>
</feature>
<evidence type="ECO:0000313" key="3">
    <source>
        <dbReference type="EMBL" id="ABS45726.1"/>
    </source>
</evidence>
<evidence type="ECO:0000256" key="1">
    <source>
        <dbReference type="SAM" id="MobiDB-lite"/>
    </source>
</evidence>
<organism evidence="3 4">
    <name type="scientific">Yersinia pseudotuberculosis serotype O:1b (strain IP 31758)</name>
    <dbReference type="NCBI Taxonomy" id="349747"/>
    <lineage>
        <taxon>Bacteria</taxon>
        <taxon>Pseudomonadati</taxon>
        <taxon>Pseudomonadota</taxon>
        <taxon>Gammaproteobacteria</taxon>
        <taxon>Enterobacterales</taxon>
        <taxon>Yersiniaceae</taxon>
        <taxon>Yersinia</taxon>
    </lineage>
</organism>
<accession>A0A0U1QTL7</accession>
<keyword evidence="2" id="KW-1133">Transmembrane helix</keyword>
<dbReference type="NCBIfam" id="TIGR04346">
    <property type="entry name" value="DotA_TraY"/>
    <property type="match status" value="1"/>
</dbReference>
<evidence type="ECO:0000256" key="2">
    <source>
        <dbReference type="SAM" id="Phobius"/>
    </source>
</evidence>
<gene>
    <name evidence="3" type="ordered locus">YpsIP31758_B0097</name>
</gene>
<dbReference type="EMBL" id="CP000719">
    <property type="protein sequence ID" value="ABS45726.1"/>
    <property type="molecule type" value="Genomic_DNA"/>
</dbReference>
<feature type="transmembrane region" description="Helical" evidence="2">
    <location>
        <begin position="58"/>
        <end position="81"/>
    </location>
</feature>
<protein>
    <submittedName>
        <fullName evidence="3">Type IV secretion system protein DotA homolog</fullName>
    </submittedName>
</protein>
<feature type="region of interest" description="Disordered" evidence="1">
    <location>
        <begin position="710"/>
        <end position="840"/>
    </location>
</feature>
<proteinExistence type="predicted"/>
<feature type="compositionally biased region" description="Low complexity" evidence="1">
    <location>
        <begin position="792"/>
        <end position="804"/>
    </location>
</feature>
<dbReference type="InterPro" id="IPR027628">
    <property type="entry name" value="DotA_TraY"/>
</dbReference>
<feature type="compositionally biased region" description="Basic and acidic residues" evidence="1">
    <location>
        <begin position="753"/>
        <end position="766"/>
    </location>
</feature>
<feature type="compositionally biased region" description="Gly residues" evidence="1">
    <location>
        <begin position="781"/>
        <end position="791"/>
    </location>
</feature>
<dbReference type="Proteomes" id="UP000002412">
    <property type="component" value="Plasmid p_153kb"/>
</dbReference>
<geneLocation type="plasmid" evidence="4">
    <name>plasmid_153kb</name>
</geneLocation>
<feature type="transmembrane region" description="Helical" evidence="2">
    <location>
        <begin position="569"/>
        <end position="589"/>
    </location>
</feature>
<dbReference type="RefSeq" id="WP_011988570.1">
    <property type="nucleotide sequence ID" value="NC_009705.1"/>
</dbReference>
<keyword evidence="2" id="KW-0812">Transmembrane</keyword>
<dbReference type="HOGENOM" id="CLU_013187_0_0_6"/>
<reference evidence="3 4" key="1">
    <citation type="journal article" date="2007" name="PLoS Genet.">
        <title>The complete genome sequence of Yersinia pseudotuberculosis IP31758, the causative agent of Far East scarlet-like fever.</title>
        <authorList>
            <person name="Eppinger M."/>
            <person name="Rosovitz M.J."/>
            <person name="Fricke W.F."/>
            <person name="Rasko D.A."/>
            <person name="Kokorina G."/>
            <person name="Fayolle C."/>
            <person name="Lindler L.E."/>
            <person name="Carniel E."/>
            <person name="Ravel J."/>
        </authorList>
    </citation>
    <scope>NUCLEOTIDE SEQUENCE [LARGE SCALE GENOMIC DNA]</scope>
    <source>
        <strain evidence="3 4">IP 31758</strain>
        <plasmid evidence="4">Plasmid plasmid_153kb</plasmid>
    </source>
</reference>
<feature type="transmembrane region" description="Helical" evidence="2">
    <location>
        <begin position="666"/>
        <end position="687"/>
    </location>
</feature>
<keyword evidence="3" id="KW-0614">Plasmid</keyword>
<dbReference type="KEGG" id="ypi:YpsIP31758_B0097"/>